<dbReference type="InterPro" id="IPR000222">
    <property type="entry name" value="PP2C_BS"/>
</dbReference>
<dbReference type="Gene3D" id="3.60.40.10">
    <property type="entry name" value="PPM-type phosphatase domain"/>
    <property type="match status" value="1"/>
</dbReference>
<comment type="caution">
    <text evidence="12">The sequence shown here is derived from an EMBL/GenBank/DDBJ whole genome shotgun (WGS) entry which is preliminary data.</text>
</comment>
<reference evidence="12 13" key="1">
    <citation type="submission" date="2022-03" db="EMBL/GenBank/DDBJ databases">
        <authorList>
            <person name="Macdonald S."/>
            <person name="Ahmed S."/>
            <person name="Newling K."/>
        </authorList>
    </citation>
    <scope>NUCLEOTIDE SEQUENCE [LARGE SCALE GENOMIC DNA]</scope>
</reference>
<evidence type="ECO:0000256" key="5">
    <source>
        <dbReference type="ARBA" id="ARBA00022801"/>
    </source>
</evidence>
<keyword evidence="7 9" id="KW-0904">Protein phosphatase</keyword>
<keyword evidence="8" id="KW-0464">Manganese</keyword>
<feature type="domain" description="PPM-type phosphatase" evidence="11">
    <location>
        <begin position="59"/>
        <end position="384"/>
    </location>
</feature>
<evidence type="ECO:0000256" key="4">
    <source>
        <dbReference type="ARBA" id="ARBA00022723"/>
    </source>
</evidence>
<gene>
    <name evidence="12" type="ORF">ERUC_LOCUS35188</name>
</gene>
<keyword evidence="13" id="KW-1185">Reference proteome</keyword>
<dbReference type="EC" id="3.1.3.16" evidence="3"/>
<dbReference type="PANTHER" id="PTHR47992">
    <property type="entry name" value="PROTEIN PHOSPHATASE"/>
    <property type="match status" value="1"/>
</dbReference>
<comment type="cofactor">
    <cofactor evidence="1">
        <name>Mn(2+)</name>
        <dbReference type="ChEBI" id="CHEBI:29035"/>
    </cofactor>
</comment>
<name>A0ABC8LGC8_ERUVS</name>
<evidence type="ECO:0000256" key="6">
    <source>
        <dbReference type="ARBA" id="ARBA00022842"/>
    </source>
</evidence>
<dbReference type="PROSITE" id="PS01032">
    <property type="entry name" value="PPM_1"/>
    <property type="match status" value="1"/>
</dbReference>
<organism evidence="12 13">
    <name type="scientific">Eruca vesicaria subsp. sativa</name>
    <name type="common">Garden rocket</name>
    <name type="synonym">Eruca sativa</name>
    <dbReference type="NCBI Taxonomy" id="29727"/>
    <lineage>
        <taxon>Eukaryota</taxon>
        <taxon>Viridiplantae</taxon>
        <taxon>Streptophyta</taxon>
        <taxon>Embryophyta</taxon>
        <taxon>Tracheophyta</taxon>
        <taxon>Spermatophyta</taxon>
        <taxon>Magnoliopsida</taxon>
        <taxon>eudicotyledons</taxon>
        <taxon>Gunneridae</taxon>
        <taxon>Pentapetalae</taxon>
        <taxon>rosids</taxon>
        <taxon>malvids</taxon>
        <taxon>Brassicales</taxon>
        <taxon>Brassicaceae</taxon>
        <taxon>Brassiceae</taxon>
        <taxon>Eruca</taxon>
    </lineage>
</organism>
<evidence type="ECO:0000256" key="2">
    <source>
        <dbReference type="ARBA" id="ARBA00001946"/>
    </source>
</evidence>
<dbReference type="InterPro" id="IPR001932">
    <property type="entry name" value="PPM-type_phosphatase-like_dom"/>
</dbReference>
<sequence length="389" mass="43418">METRLSTAETHTPFLVPKLPSLKRKRPPQIEIPNILQEIQTDNLRFTHQNDAVCFGGNGFGVVSRKGKKKFMEDSHRVVPCSVGSSDKSFFGVYDGHGGGKAADFVAENLHKNVLEMLKDCKDKVEKEEAFKAAYLRTDCDFLEEGVVSGACCVTALIQNQEMIVSNLGDCRAVLCRGGVAEALTTDHRAGRDDERERIENQGGYVEFHRGAWRVHGILAISRSIGDGHLKKWVVAEPETRILELEEDMEFLVLASDGLWDVVSNQEAVDTVLSVQGQRKTPRESEDESLFKGLVNVSPSSKLRRVSLVKQPKCAKHLSHYHSENESPYHEVESPPSKSRKITALKRVKMKSESCWAKEASKELVNLAVSRGSMDDITVVIVDIKHYKC</sequence>
<evidence type="ECO:0000256" key="8">
    <source>
        <dbReference type="ARBA" id="ARBA00023211"/>
    </source>
</evidence>
<protein>
    <recommendedName>
        <fullName evidence="3">protein-serine/threonine phosphatase</fullName>
        <ecNumber evidence="3">3.1.3.16</ecNumber>
    </recommendedName>
</protein>
<dbReference type="InterPro" id="IPR015655">
    <property type="entry name" value="PP2C"/>
</dbReference>
<feature type="region of interest" description="Disordered" evidence="10">
    <location>
        <begin position="320"/>
        <end position="340"/>
    </location>
</feature>
<feature type="compositionally biased region" description="Basic and acidic residues" evidence="10">
    <location>
        <begin position="321"/>
        <end position="333"/>
    </location>
</feature>
<dbReference type="Proteomes" id="UP001642260">
    <property type="component" value="Unassembled WGS sequence"/>
</dbReference>
<evidence type="ECO:0000256" key="10">
    <source>
        <dbReference type="SAM" id="MobiDB-lite"/>
    </source>
</evidence>
<dbReference type="SUPFAM" id="SSF81606">
    <property type="entry name" value="PP2C-like"/>
    <property type="match status" value="1"/>
</dbReference>
<evidence type="ECO:0000256" key="7">
    <source>
        <dbReference type="ARBA" id="ARBA00022912"/>
    </source>
</evidence>
<comment type="similarity">
    <text evidence="9">Belongs to the PP2C family.</text>
</comment>
<keyword evidence="5 9" id="KW-0378">Hydrolase</keyword>
<keyword evidence="4" id="KW-0479">Metal-binding</keyword>
<dbReference type="InterPro" id="IPR036457">
    <property type="entry name" value="PPM-type-like_dom_sf"/>
</dbReference>
<evidence type="ECO:0000256" key="3">
    <source>
        <dbReference type="ARBA" id="ARBA00013081"/>
    </source>
</evidence>
<evidence type="ECO:0000313" key="12">
    <source>
        <dbReference type="EMBL" id="CAH8382705.1"/>
    </source>
</evidence>
<dbReference type="GO" id="GO:0046872">
    <property type="term" value="F:metal ion binding"/>
    <property type="evidence" value="ECO:0007669"/>
    <property type="project" value="UniProtKB-KW"/>
</dbReference>
<comment type="cofactor">
    <cofactor evidence="2">
        <name>Mg(2+)</name>
        <dbReference type="ChEBI" id="CHEBI:18420"/>
    </cofactor>
</comment>
<evidence type="ECO:0000259" key="11">
    <source>
        <dbReference type="PROSITE" id="PS51746"/>
    </source>
</evidence>
<proteinExistence type="inferred from homology"/>
<evidence type="ECO:0000256" key="1">
    <source>
        <dbReference type="ARBA" id="ARBA00001936"/>
    </source>
</evidence>
<dbReference type="AlphaFoldDB" id="A0ABC8LGC8"/>
<dbReference type="SMART" id="SM00332">
    <property type="entry name" value="PP2Cc"/>
    <property type="match status" value="1"/>
</dbReference>
<dbReference type="EMBL" id="CAKOAT010564042">
    <property type="protein sequence ID" value="CAH8382705.1"/>
    <property type="molecule type" value="Genomic_DNA"/>
</dbReference>
<evidence type="ECO:0000256" key="9">
    <source>
        <dbReference type="RuleBase" id="RU003465"/>
    </source>
</evidence>
<dbReference type="Pfam" id="PF00481">
    <property type="entry name" value="PP2C"/>
    <property type="match status" value="1"/>
</dbReference>
<keyword evidence="6" id="KW-0460">Magnesium</keyword>
<dbReference type="GO" id="GO:0004722">
    <property type="term" value="F:protein serine/threonine phosphatase activity"/>
    <property type="evidence" value="ECO:0007669"/>
    <property type="project" value="UniProtKB-EC"/>
</dbReference>
<accession>A0ABC8LGC8</accession>
<dbReference type="CDD" id="cd00143">
    <property type="entry name" value="PP2Cc"/>
    <property type="match status" value="1"/>
</dbReference>
<dbReference type="PROSITE" id="PS51746">
    <property type="entry name" value="PPM_2"/>
    <property type="match status" value="1"/>
</dbReference>
<evidence type="ECO:0000313" key="13">
    <source>
        <dbReference type="Proteomes" id="UP001642260"/>
    </source>
</evidence>